<evidence type="ECO:0000313" key="3">
    <source>
        <dbReference type="EMBL" id="CAD8406680.1"/>
    </source>
</evidence>
<organism evidence="3">
    <name type="scientific">Proboscia inermis</name>
    <dbReference type="NCBI Taxonomy" id="420281"/>
    <lineage>
        <taxon>Eukaryota</taxon>
        <taxon>Sar</taxon>
        <taxon>Stramenopiles</taxon>
        <taxon>Ochrophyta</taxon>
        <taxon>Bacillariophyta</taxon>
        <taxon>Coscinodiscophyceae</taxon>
        <taxon>Rhizosoleniophycidae</taxon>
        <taxon>Rhizosoleniales</taxon>
        <taxon>Rhizosoleniaceae</taxon>
        <taxon>Proboscia</taxon>
    </lineage>
</organism>
<accession>A0A6T8GB80</accession>
<proteinExistence type="predicted"/>
<dbReference type="EMBL" id="HBEL01005830">
    <property type="protein sequence ID" value="CAD8406679.1"/>
    <property type="molecule type" value="Transcribed_RNA"/>
</dbReference>
<evidence type="ECO:0000256" key="1">
    <source>
        <dbReference type="SAM" id="SignalP"/>
    </source>
</evidence>
<feature type="signal peptide" evidence="1">
    <location>
        <begin position="1"/>
        <end position="24"/>
    </location>
</feature>
<dbReference type="EMBL" id="HBEL01005831">
    <property type="protein sequence ID" value="CAD8406680.1"/>
    <property type="molecule type" value="Transcribed_RNA"/>
</dbReference>
<name>A0A6T8GB80_9STRA</name>
<keyword evidence="1" id="KW-0732">Signal</keyword>
<feature type="chain" id="PRO_5036191782" description="Dirigent protein" evidence="1">
    <location>
        <begin position="25"/>
        <end position="152"/>
    </location>
</feature>
<evidence type="ECO:0000313" key="2">
    <source>
        <dbReference type="EMBL" id="CAD8406679.1"/>
    </source>
</evidence>
<reference evidence="3" key="1">
    <citation type="submission" date="2021-01" db="EMBL/GenBank/DDBJ databases">
        <authorList>
            <person name="Corre E."/>
            <person name="Pelletier E."/>
            <person name="Niang G."/>
            <person name="Scheremetjew M."/>
            <person name="Finn R."/>
            <person name="Kale V."/>
            <person name="Holt S."/>
            <person name="Cochrane G."/>
            <person name="Meng A."/>
            <person name="Brown T."/>
            <person name="Cohen L."/>
        </authorList>
    </citation>
    <scope>NUCLEOTIDE SEQUENCE</scope>
    <source>
        <strain evidence="3">CCAP1064/1</strain>
    </source>
</reference>
<dbReference type="Gene3D" id="2.40.480.10">
    <property type="entry name" value="Allene oxide cyclase-like"/>
    <property type="match status" value="1"/>
</dbReference>
<sequence length="152" mass="16560">MKKFATLMAFAIIVATSSLHSAQALELKVNMREAKMNLSNKFTVQVLNWYGKLKDSEDENENVGESFGNCIFTDQDNQECSQTMHITQGSIIGDLFLTFSDSNSNTASSFDAAITGGTDGFANAVGFAVVTPIDLDTGHYDYDINYNILSSS</sequence>
<gene>
    <name evidence="2" type="ORF">PINE0816_LOCUS2796</name>
    <name evidence="3" type="ORF">PINE0816_LOCUS2797</name>
</gene>
<dbReference type="AlphaFoldDB" id="A0A6T8GB80"/>
<evidence type="ECO:0008006" key="4">
    <source>
        <dbReference type="Google" id="ProtNLM"/>
    </source>
</evidence>
<protein>
    <recommendedName>
        <fullName evidence="4">Dirigent protein</fullName>
    </recommendedName>
</protein>
<dbReference type="InterPro" id="IPR044859">
    <property type="entry name" value="Allene_oxi_cyc_Dirigent"/>
</dbReference>